<dbReference type="AlphaFoldDB" id="A0A6N6VJ11"/>
<dbReference type="Pfam" id="PF16976">
    <property type="entry name" value="RcpC"/>
    <property type="match status" value="1"/>
</dbReference>
<gene>
    <name evidence="2" type="primary">cpaB</name>
    <name evidence="2" type="ORF">F2P47_14805</name>
</gene>
<dbReference type="InterPro" id="IPR017592">
    <property type="entry name" value="Pilus_assmbl_Flp-typ_CpaB"/>
</dbReference>
<dbReference type="RefSeq" id="WP_152217159.1">
    <property type="nucleotide sequence ID" value="NZ_JBAQYD010000012.1"/>
</dbReference>
<accession>A0A6N6VJ11</accession>
<dbReference type="CDD" id="cd11614">
    <property type="entry name" value="SAF_CpaB_FlgA_like"/>
    <property type="match status" value="1"/>
</dbReference>
<proteinExistence type="predicted"/>
<dbReference type="EMBL" id="WESC01000015">
    <property type="protein sequence ID" value="KAB7738884.1"/>
    <property type="molecule type" value="Genomic_DNA"/>
</dbReference>
<organism evidence="2 3">
    <name type="scientific">Parvibaculum sedimenti</name>
    <dbReference type="NCBI Taxonomy" id="2608632"/>
    <lineage>
        <taxon>Bacteria</taxon>
        <taxon>Pseudomonadati</taxon>
        <taxon>Pseudomonadota</taxon>
        <taxon>Alphaproteobacteria</taxon>
        <taxon>Hyphomicrobiales</taxon>
        <taxon>Parvibaculaceae</taxon>
        <taxon>Parvibaculum</taxon>
    </lineage>
</organism>
<protein>
    <submittedName>
        <fullName evidence="2">Flp pilus assembly protein CpaB</fullName>
    </submittedName>
</protein>
<dbReference type="InterPro" id="IPR013974">
    <property type="entry name" value="SAF"/>
</dbReference>
<dbReference type="Pfam" id="PF08666">
    <property type="entry name" value="SAF"/>
    <property type="match status" value="1"/>
</dbReference>
<dbReference type="Proteomes" id="UP000468901">
    <property type="component" value="Unassembled WGS sequence"/>
</dbReference>
<reference evidence="2 3" key="1">
    <citation type="submission" date="2019-09" db="EMBL/GenBank/DDBJ databases">
        <title>Parvibaculum sedimenti sp. nov., isolated from sediment.</title>
        <authorList>
            <person name="Wang Y."/>
        </authorList>
    </citation>
    <scope>NUCLEOTIDE SEQUENCE [LARGE SCALE GENOMIC DNA]</scope>
    <source>
        <strain evidence="2 3">HXT-9</strain>
    </source>
</reference>
<dbReference type="SMART" id="SM00858">
    <property type="entry name" value="SAF"/>
    <property type="match status" value="1"/>
</dbReference>
<evidence type="ECO:0000313" key="3">
    <source>
        <dbReference type="Proteomes" id="UP000468901"/>
    </source>
</evidence>
<feature type="domain" description="SAF" evidence="1">
    <location>
        <begin position="43"/>
        <end position="109"/>
    </location>
</feature>
<evidence type="ECO:0000259" key="1">
    <source>
        <dbReference type="SMART" id="SM00858"/>
    </source>
</evidence>
<keyword evidence="3" id="KW-1185">Reference proteome</keyword>
<dbReference type="InterPro" id="IPR031571">
    <property type="entry name" value="RcpC_dom"/>
</dbReference>
<sequence>MQFRNIVLMLGLVALLVGVALAIVWARLPAEKPQPEDVAMRHPAILVVTTDIPQGAQLRADQIAWKEVPAADITPANIVRGQVSSDLYVGAVARRAFGVGEALARNALVLRGERNFLAATLTPGMYAVSLSVDPAQIVAGLLRPGDHVDVILSQALGDANGIANAVDGTVLRDIRVLAVDQWFAGTNTPAEAAVPMAPAATKMPTTITLEVTEVDAKRLLVATQIGHVTLALRSLEGSFVVSDVSLEGAMPVWSDEVSSAFRPARETSVASARGTVRIIRGSKVGTD</sequence>
<comment type="caution">
    <text evidence="2">The sequence shown here is derived from an EMBL/GenBank/DDBJ whole genome shotgun (WGS) entry which is preliminary data.</text>
</comment>
<dbReference type="NCBIfam" id="TIGR03177">
    <property type="entry name" value="pilus_cpaB"/>
    <property type="match status" value="1"/>
</dbReference>
<evidence type="ECO:0000313" key="2">
    <source>
        <dbReference type="EMBL" id="KAB7738884.1"/>
    </source>
</evidence>
<name>A0A6N6VJ11_9HYPH</name>